<feature type="non-terminal residue" evidence="2">
    <location>
        <position position="1"/>
    </location>
</feature>
<evidence type="ECO:0000313" key="3">
    <source>
        <dbReference type="Proteomes" id="UP001292094"/>
    </source>
</evidence>
<proteinExistence type="predicted"/>
<evidence type="ECO:0000313" key="2">
    <source>
        <dbReference type="EMBL" id="KAK4287125.1"/>
    </source>
</evidence>
<protein>
    <submittedName>
        <fullName evidence="2">Uncharacterized protein</fullName>
    </submittedName>
</protein>
<dbReference type="Proteomes" id="UP001292094">
    <property type="component" value="Unassembled WGS sequence"/>
</dbReference>
<evidence type="ECO:0000256" key="1">
    <source>
        <dbReference type="SAM" id="MobiDB-lite"/>
    </source>
</evidence>
<accession>A0AAE1NDD9</accession>
<keyword evidence="3" id="KW-1185">Reference proteome</keyword>
<gene>
    <name evidence="2" type="ORF">Pmani_039797</name>
</gene>
<feature type="region of interest" description="Disordered" evidence="1">
    <location>
        <begin position="1"/>
        <end position="28"/>
    </location>
</feature>
<name>A0AAE1NDD9_9EUCA</name>
<sequence length="28" mass="3113">WSSEPGTGDFCIQRSTRSSSRPEDQAID</sequence>
<dbReference type="AlphaFoldDB" id="A0AAE1NDD9"/>
<comment type="caution">
    <text evidence="2">The sequence shown here is derived from an EMBL/GenBank/DDBJ whole genome shotgun (WGS) entry which is preliminary data.</text>
</comment>
<organism evidence="2 3">
    <name type="scientific">Petrolisthes manimaculis</name>
    <dbReference type="NCBI Taxonomy" id="1843537"/>
    <lineage>
        <taxon>Eukaryota</taxon>
        <taxon>Metazoa</taxon>
        <taxon>Ecdysozoa</taxon>
        <taxon>Arthropoda</taxon>
        <taxon>Crustacea</taxon>
        <taxon>Multicrustacea</taxon>
        <taxon>Malacostraca</taxon>
        <taxon>Eumalacostraca</taxon>
        <taxon>Eucarida</taxon>
        <taxon>Decapoda</taxon>
        <taxon>Pleocyemata</taxon>
        <taxon>Anomura</taxon>
        <taxon>Galatheoidea</taxon>
        <taxon>Porcellanidae</taxon>
        <taxon>Petrolisthes</taxon>
    </lineage>
</organism>
<reference evidence="2" key="1">
    <citation type="submission" date="2023-11" db="EMBL/GenBank/DDBJ databases">
        <title>Genome assemblies of two species of porcelain crab, Petrolisthes cinctipes and Petrolisthes manimaculis (Anomura: Porcellanidae).</title>
        <authorList>
            <person name="Angst P."/>
        </authorList>
    </citation>
    <scope>NUCLEOTIDE SEQUENCE</scope>
    <source>
        <strain evidence="2">PB745_02</strain>
        <tissue evidence="2">Gill</tissue>
    </source>
</reference>
<dbReference type="EMBL" id="JAWZYT010007072">
    <property type="protein sequence ID" value="KAK4287125.1"/>
    <property type="molecule type" value="Genomic_DNA"/>
</dbReference>